<evidence type="ECO:0000256" key="13">
    <source>
        <dbReference type="SAM" id="Phobius"/>
    </source>
</evidence>
<dbReference type="GO" id="GO:0015293">
    <property type="term" value="F:symporter activity"/>
    <property type="evidence" value="ECO:0007669"/>
    <property type="project" value="TreeGrafter"/>
</dbReference>
<keyword evidence="6 13" id="KW-1133">Transmembrane helix</keyword>
<dbReference type="CDD" id="cd11494">
    <property type="entry name" value="SLC5sbd_NIS-like_u2"/>
    <property type="match status" value="1"/>
</dbReference>
<feature type="coiled-coil region" evidence="12">
    <location>
        <begin position="355"/>
        <end position="382"/>
    </location>
</feature>
<feature type="transmembrane region" description="Helical" evidence="13">
    <location>
        <begin position="480"/>
        <end position="502"/>
    </location>
</feature>
<evidence type="ECO:0000256" key="5">
    <source>
        <dbReference type="ARBA" id="ARBA00022692"/>
    </source>
</evidence>
<dbReference type="Pfam" id="PF00474">
    <property type="entry name" value="SSF"/>
    <property type="match status" value="1"/>
</dbReference>
<evidence type="ECO:0000256" key="12">
    <source>
        <dbReference type="SAM" id="Coils"/>
    </source>
</evidence>
<name>A0A518EPJ8_9BACT</name>
<gene>
    <name evidence="14" type="primary">sglT_2</name>
    <name evidence="14" type="ORF">Poly30_15180</name>
</gene>
<evidence type="ECO:0000313" key="15">
    <source>
        <dbReference type="Proteomes" id="UP000320390"/>
    </source>
</evidence>
<dbReference type="InterPro" id="IPR001734">
    <property type="entry name" value="Na/solute_symporter"/>
</dbReference>
<keyword evidence="5 13" id="KW-0812">Transmembrane</keyword>
<evidence type="ECO:0000256" key="6">
    <source>
        <dbReference type="ARBA" id="ARBA00022989"/>
    </source>
</evidence>
<organism evidence="14 15">
    <name type="scientific">Saltatorellus ferox</name>
    <dbReference type="NCBI Taxonomy" id="2528018"/>
    <lineage>
        <taxon>Bacteria</taxon>
        <taxon>Pseudomonadati</taxon>
        <taxon>Planctomycetota</taxon>
        <taxon>Planctomycetia</taxon>
        <taxon>Planctomycetia incertae sedis</taxon>
        <taxon>Saltatorellus</taxon>
    </lineage>
</organism>
<evidence type="ECO:0000256" key="2">
    <source>
        <dbReference type="ARBA" id="ARBA00006434"/>
    </source>
</evidence>
<dbReference type="Gene3D" id="1.20.1730.10">
    <property type="entry name" value="Sodium/glucose cotransporter"/>
    <property type="match status" value="1"/>
</dbReference>
<dbReference type="PANTHER" id="PTHR42985">
    <property type="entry name" value="SODIUM-COUPLED MONOCARBOXYLATE TRANSPORTER"/>
    <property type="match status" value="1"/>
</dbReference>
<feature type="transmembrane region" description="Helical" evidence="13">
    <location>
        <begin position="6"/>
        <end position="22"/>
    </location>
</feature>
<evidence type="ECO:0000256" key="3">
    <source>
        <dbReference type="ARBA" id="ARBA00022448"/>
    </source>
</evidence>
<feature type="transmembrane region" description="Helical" evidence="13">
    <location>
        <begin position="455"/>
        <end position="474"/>
    </location>
</feature>
<proteinExistence type="inferred from homology"/>
<dbReference type="Proteomes" id="UP000320390">
    <property type="component" value="Chromosome"/>
</dbReference>
<feature type="transmembrane region" description="Helical" evidence="13">
    <location>
        <begin position="42"/>
        <end position="62"/>
    </location>
</feature>
<dbReference type="InterPro" id="IPR051163">
    <property type="entry name" value="Sodium:Solute_Symporter_SSF"/>
</dbReference>
<comment type="subcellular location">
    <subcellularLocation>
        <location evidence="1">Cell membrane</location>
        <topology evidence="1">Multi-pass membrane protein</topology>
    </subcellularLocation>
</comment>
<dbReference type="AlphaFoldDB" id="A0A518EPJ8"/>
<evidence type="ECO:0000256" key="10">
    <source>
        <dbReference type="ARBA" id="ARBA00023201"/>
    </source>
</evidence>
<keyword evidence="3" id="KW-0813">Transport</keyword>
<evidence type="ECO:0000256" key="1">
    <source>
        <dbReference type="ARBA" id="ARBA00004651"/>
    </source>
</evidence>
<feature type="transmembrane region" description="Helical" evidence="13">
    <location>
        <begin position="509"/>
        <end position="527"/>
    </location>
</feature>
<dbReference type="RefSeq" id="WP_145195818.1">
    <property type="nucleotide sequence ID" value="NZ_CP036434.1"/>
</dbReference>
<evidence type="ECO:0000313" key="14">
    <source>
        <dbReference type="EMBL" id="QDV06014.1"/>
    </source>
</evidence>
<keyword evidence="8" id="KW-0406">Ion transport</keyword>
<dbReference type="InterPro" id="IPR038377">
    <property type="entry name" value="Na/Glc_symporter_sf"/>
</dbReference>
<feature type="transmembrane region" description="Helical" evidence="13">
    <location>
        <begin position="394"/>
        <end position="419"/>
    </location>
</feature>
<dbReference type="PROSITE" id="PS50283">
    <property type="entry name" value="NA_SOLUT_SYMP_3"/>
    <property type="match status" value="1"/>
</dbReference>
<feature type="transmembrane region" description="Helical" evidence="13">
    <location>
        <begin position="182"/>
        <end position="206"/>
    </location>
</feature>
<dbReference type="GO" id="GO:0005886">
    <property type="term" value="C:plasma membrane"/>
    <property type="evidence" value="ECO:0007669"/>
    <property type="project" value="UniProtKB-SubCell"/>
</dbReference>
<feature type="transmembrane region" description="Helical" evidence="13">
    <location>
        <begin position="150"/>
        <end position="170"/>
    </location>
</feature>
<protein>
    <submittedName>
        <fullName evidence="14">Sodium/glucose cotransporter</fullName>
    </submittedName>
</protein>
<keyword evidence="12" id="KW-0175">Coiled coil</keyword>
<evidence type="ECO:0000256" key="4">
    <source>
        <dbReference type="ARBA" id="ARBA00022475"/>
    </source>
</evidence>
<feature type="transmembrane region" description="Helical" evidence="13">
    <location>
        <begin position="117"/>
        <end position="138"/>
    </location>
</feature>
<feature type="transmembrane region" description="Helical" evidence="13">
    <location>
        <begin position="533"/>
        <end position="551"/>
    </location>
</feature>
<keyword evidence="9 13" id="KW-0472">Membrane</keyword>
<evidence type="ECO:0000256" key="8">
    <source>
        <dbReference type="ARBA" id="ARBA00023065"/>
    </source>
</evidence>
<reference evidence="14 15" key="1">
    <citation type="submission" date="2019-02" db="EMBL/GenBank/DDBJ databases">
        <title>Deep-cultivation of Planctomycetes and their phenomic and genomic characterization uncovers novel biology.</title>
        <authorList>
            <person name="Wiegand S."/>
            <person name="Jogler M."/>
            <person name="Boedeker C."/>
            <person name="Pinto D."/>
            <person name="Vollmers J."/>
            <person name="Rivas-Marin E."/>
            <person name="Kohn T."/>
            <person name="Peeters S.H."/>
            <person name="Heuer A."/>
            <person name="Rast P."/>
            <person name="Oberbeckmann S."/>
            <person name="Bunk B."/>
            <person name="Jeske O."/>
            <person name="Meyerdierks A."/>
            <person name="Storesund J.E."/>
            <person name="Kallscheuer N."/>
            <person name="Luecker S."/>
            <person name="Lage O.M."/>
            <person name="Pohl T."/>
            <person name="Merkel B.J."/>
            <person name="Hornburger P."/>
            <person name="Mueller R.-W."/>
            <person name="Bruemmer F."/>
            <person name="Labrenz M."/>
            <person name="Spormann A.M."/>
            <person name="Op den Camp H."/>
            <person name="Overmann J."/>
            <person name="Amann R."/>
            <person name="Jetten M.S.M."/>
            <person name="Mascher T."/>
            <person name="Medema M.H."/>
            <person name="Devos D.P."/>
            <person name="Kaster A.-K."/>
            <person name="Ovreas L."/>
            <person name="Rohde M."/>
            <person name="Galperin M.Y."/>
            <person name="Jogler C."/>
        </authorList>
    </citation>
    <scope>NUCLEOTIDE SEQUENCE [LARGE SCALE GENOMIC DNA]</scope>
    <source>
        <strain evidence="14 15">Poly30</strain>
    </source>
</reference>
<dbReference type="GO" id="GO:0006814">
    <property type="term" value="P:sodium ion transport"/>
    <property type="evidence" value="ECO:0007669"/>
    <property type="project" value="UniProtKB-KW"/>
</dbReference>
<keyword evidence="15" id="KW-1185">Reference proteome</keyword>
<evidence type="ECO:0000256" key="11">
    <source>
        <dbReference type="RuleBase" id="RU362091"/>
    </source>
</evidence>
<feature type="transmembrane region" description="Helical" evidence="13">
    <location>
        <begin position="271"/>
        <end position="298"/>
    </location>
</feature>
<evidence type="ECO:0000256" key="7">
    <source>
        <dbReference type="ARBA" id="ARBA00023053"/>
    </source>
</evidence>
<comment type="similarity">
    <text evidence="2 11">Belongs to the sodium:solute symporter (SSF) (TC 2.A.21) family.</text>
</comment>
<keyword evidence="10" id="KW-0739">Sodium transport</keyword>
<keyword evidence="7" id="KW-0915">Sodium</keyword>
<dbReference type="EMBL" id="CP036434">
    <property type="protein sequence ID" value="QDV06014.1"/>
    <property type="molecule type" value="Genomic_DNA"/>
</dbReference>
<dbReference type="PANTHER" id="PTHR42985:SF40">
    <property type="entry name" value="LD47995P-RELATED"/>
    <property type="match status" value="1"/>
</dbReference>
<keyword evidence="4" id="KW-1003">Cell membrane</keyword>
<accession>A0A518EPJ8</accession>
<feature type="transmembrane region" description="Helical" evidence="13">
    <location>
        <begin position="74"/>
        <end position="96"/>
    </location>
</feature>
<dbReference type="OrthoDB" id="9810181at2"/>
<sequence length="577" mass="62102">MSGIDWAVLLGTLGFIVAYGIWRTRSDNSQNNYLRGGSDTRWWGVGLSVMATQASAVTFLSTPGQGYLDGMGFVQFYFGLPLAMIVIGAVFIPLYYRWKVYTAYEFIGRRFDGRTRLLTAGLFLIHRSLGAGITIYAPSIVLSKVLHLPLSWMCVFIGALVILYTTTGGARAVGVTQKQQMAVIFLGILAAFGLTLHSLGGTVGIADSFRVAGALGKLDVIDLSWDPSNKYTLWSGLIGGFFLQLSYFGTDQSQVQRYLSGQSIAQARQGLWMNGILKIPMQFFILGTGVLVFVFYLVNPAPLHWNEANLVALRAQDTGGVTEAMEVQHAETMAERAAATTELTDAWRAEDGAAAASALDEVKRLDRERQVLEQQFKEHVATVAPALETNDKDYIFISFIMQHLPVGVIGLLLAMIFCAGMGSTAAELSALATTTVVDVARADRGEAQTVRSTRWATVGFGLLALGSAAVFSLFENLIQAVNILGSLFYGTILGIFLVAFFVRWVHGTAVFVAALIAQAVILALHFGDVEVAFLWYNLIAPAIVVVLAMVLQPVLPGSPSVAVPPGGRADDAGGGSQ</sequence>
<evidence type="ECO:0000256" key="9">
    <source>
        <dbReference type="ARBA" id="ARBA00023136"/>
    </source>
</evidence>